<accession>A0A9P5LAX7</accession>
<dbReference type="EMBL" id="JAANBB010000039">
    <property type="protein sequence ID" value="KAF7553932.1"/>
    <property type="molecule type" value="Genomic_DNA"/>
</dbReference>
<feature type="compositionally biased region" description="Polar residues" evidence="1">
    <location>
        <begin position="359"/>
        <end position="376"/>
    </location>
</feature>
<keyword evidence="3" id="KW-1185">Reference proteome</keyword>
<protein>
    <recommendedName>
        <fullName evidence="4">C2H2-type domain-containing protein</fullName>
    </recommendedName>
</protein>
<feature type="compositionally biased region" description="Basic and acidic residues" evidence="1">
    <location>
        <begin position="146"/>
        <end position="164"/>
    </location>
</feature>
<dbReference type="AlphaFoldDB" id="A0A9P5LAX7"/>
<feature type="region of interest" description="Disordered" evidence="1">
    <location>
        <begin position="357"/>
        <end position="376"/>
    </location>
</feature>
<gene>
    <name evidence="2" type="ORF">G7Z17_g3312</name>
</gene>
<name>A0A9P5LAX7_9HYPO</name>
<dbReference type="PANTHER" id="PTHR38166">
    <property type="entry name" value="C2H2-TYPE DOMAIN-CONTAINING PROTEIN-RELATED"/>
    <property type="match status" value="1"/>
</dbReference>
<dbReference type="Proteomes" id="UP000722485">
    <property type="component" value="Unassembled WGS sequence"/>
</dbReference>
<evidence type="ECO:0008006" key="4">
    <source>
        <dbReference type="Google" id="ProtNLM"/>
    </source>
</evidence>
<proteinExistence type="predicted"/>
<sequence length="477" mass="53159">MTSPARTAPPLSHLKIRSNKDVSSLEFLSYSLGKPAGAIGAWFTRVRQAGSTLGHFLGSFVSQSHASSPVLAPMHDLALSIASARPELDSKVLHLQERSPRPSQKPASGTAVTSNRVAKKRGSDTKPRRKRSRTAGNPGSYDEDKDYSSGEDDSHTGGQGEEKAEADIPAFACPFFRMSPIRHMECVNRRLTRIRDVKQHIQRRHLQAAFYCPTCYERFPSALERDDHIRSRRCSAPDHLRTDNSEGASPEAQKLLKCRVNRALSPVQQWYEVWDILFKNEPRPENPYLDTVLKETIGIIRIFSRQEAPQIVPAVLESKKMLERGDEDLGPLLIDLLEEIQERFEQRSCEPTRVAILDTGSSTPQSSTPVCSEPTPASRSPCLWSEEPSNYHLYSHESNIFTQPAQVWGITNMGVTTMVDSLSYPGVGLQPHGDMNYSSLNYFEDIGLTAGIEENYFVSDENSGDLLASLSDLPTYP</sequence>
<organism evidence="2 3">
    <name type="scientific">Cylindrodendrum hubeiense</name>
    <dbReference type="NCBI Taxonomy" id="595255"/>
    <lineage>
        <taxon>Eukaryota</taxon>
        <taxon>Fungi</taxon>
        <taxon>Dikarya</taxon>
        <taxon>Ascomycota</taxon>
        <taxon>Pezizomycotina</taxon>
        <taxon>Sordariomycetes</taxon>
        <taxon>Hypocreomycetidae</taxon>
        <taxon>Hypocreales</taxon>
        <taxon>Nectriaceae</taxon>
        <taxon>Cylindrodendrum</taxon>
    </lineage>
</organism>
<feature type="region of interest" description="Disordered" evidence="1">
    <location>
        <begin position="95"/>
        <end position="164"/>
    </location>
</feature>
<evidence type="ECO:0000313" key="2">
    <source>
        <dbReference type="EMBL" id="KAF7553932.1"/>
    </source>
</evidence>
<feature type="compositionally biased region" description="Polar residues" evidence="1">
    <location>
        <begin position="101"/>
        <end position="116"/>
    </location>
</feature>
<evidence type="ECO:0000313" key="3">
    <source>
        <dbReference type="Proteomes" id="UP000722485"/>
    </source>
</evidence>
<comment type="caution">
    <text evidence="2">The sequence shown here is derived from an EMBL/GenBank/DDBJ whole genome shotgun (WGS) entry which is preliminary data.</text>
</comment>
<dbReference type="PANTHER" id="PTHR38166:SF1">
    <property type="entry name" value="C2H2-TYPE DOMAIN-CONTAINING PROTEIN"/>
    <property type="match status" value="1"/>
</dbReference>
<dbReference type="OrthoDB" id="3521097at2759"/>
<reference evidence="2" key="1">
    <citation type="submission" date="2020-03" db="EMBL/GenBank/DDBJ databases">
        <title>Draft Genome Sequence of Cylindrodendrum hubeiense.</title>
        <authorList>
            <person name="Buettner E."/>
            <person name="Kellner H."/>
        </authorList>
    </citation>
    <scope>NUCLEOTIDE SEQUENCE</scope>
    <source>
        <strain evidence="2">IHI 201604</strain>
    </source>
</reference>
<evidence type="ECO:0000256" key="1">
    <source>
        <dbReference type="SAM" id="MobiDB-lite"/>
    </source>
</evidence>